<feature type="signal peptide" evidence="1">
    <location>
        <begin position="1"/>
        <end position="23"/>
    </location>
</feature>
<dbReference type="InterPro" id="IPR014004">
    <property type="entry name" value="Transpt-assoc_nodulatn_dom_bac"/>
</dbReference>
<dbReference type="Proteomes" id="UP000694232">
    <property type="component" value="Chromosome 1"/>
</dbReference>
<protein>
    <submittedName>
        <fullName evidence="3">BON domain-containing protein</fullName>
    </submittedName>
</protein>
<feature type="chain" id="PRO_5038090324" evidence="1">
    <location>
        <begin position="24"/>
        <end position="183"/>
    </location>
</feature>
<gene>
    <name evidence="3" type="ORF">KNV97_14015</name>
</gene>
<dbReference type="InterPro" id="IPR051686">
    <property type="entry name" value="Lipoprotein_DolP"/>
</dbReference>
<sequence length="183" mass="19614">MKNIAPKLILASVLVSSSSAVMAADNQWKDKSYDAWLDGKAETALLLNTNLNSFDINTDVENKVVTLTGQVSNSTEKDLAGELVAGLEGVESVNNDLTVEDQHQSSDNQALGALQDTKITTLVKTKLLMNRDVSGTDIEVETNNGTVVLNGSVDSDAEHDLAINIARNTDQVNDVVDNLEVTQ</sequence>
<dbReference type="PANTHER" id="PTHR34606:SF15">
    <property type="entry name" value="BON DOMAIN-CONTAINING PROTEIN"/>
    <property type="match status" value="1"/>
</dbReference>
<organism evidence="3 4">
    <name type="scientific">Vibrio ostreae</name>
    <dbReference type="NCBI Taxonomy" id="2841925"/>
    <lineage>
        <taxon>Bacteria</taxon>
        <taxon>Pseudomonadati</taxon>
        <taxon>Pseudomonadota</taxon>
        <taxon>Gammaproteobacteria</taxon>
        <taxon>Vibrionales</taxon>
        <taxon>Vibrionaceae</taxon>
        <taxon>Vibrio</taxon>
    </lineage>
</organism>
<dbReference type="PROSITE" id="PS50914">
    <property type="entry name" value="BON"/>
    <property type="match status" value="2"/>
</dbReference>
<dbReference type="EMBL" id="CP076643">
    <property type="protein sequence ID" value="QXO16601.1"/>
    <property type="molecule type" value="Genomic_DNA"/>
</dbReference>
<evidence type="ECO:0000256" key="1">
    <source>
        <dbReference type="SAM" id="SignalP"/>
    </source>
</evidence>
<evidence type="ECO:0000313" key="3">
    <source>
        <dbReference type="EMBL" id="QXO16601.1"/>
    </source>
</evidence>
<reference evidence="3" key="1">
    <citation type="submission" date="2021-06" db="EMBL/GenBank/DDBJ databases">
        <title>Vibrio nov. sp., novel gut bacterium isolated from Yellow Sea oyster.</title>
        <authorList>
            <person name="Muhammad N."/>
            <person name="Nguyen T.H."/>
            <person name="Lee Y.-J."/>
            <person name="Ko J."/>
            <person name="Kim S.-G."/>
        </authorList>
    </citation>
    <scope>NUCLEOTIDE SEQUENCE</scope>
    <source>
        <strain evidence="3">OG9-811</strain>
    </source>
</reference>
<evidence type="ECO:0000313" key="4">
    <source>
        <dbReference type="Proteomes" id="UP000694232"/>
    </source>
</evidence>
<evidence type="ECO:0000259" key="2">
    <source>
        <dbReference type="PROSITE" id="PS50914"/>
    </source>
</evidence>
<dbReference type="KEGG" id="vos:KNV97_14015"/>
<feature type="domain" description="BON" evidence="2">
    <location>
        <begin position="33"/>
        <end position="101"/>
    </location>
</feature>
<feature type="domain" description="BON" evidence="2">
    <location>
        <begin position="115"/>
        <end position="183"/>
    </location>
</feature>
<keyword evidence="4" id="KW-1185">Reference proteome</keyword>
<dbReference type="RefSeq" id="WP_218562156.1">
    <property type="nucleotide sequence ID" value="NZ_CP076643.1"/>
</dbReference>
<dbReference type="AlphaFoldDB" id="A0A975U934"/>
<dbReference type="InterPro" id="IPR007055">
    <property type="entry name" value="BON_dom"/>
</dbReference>
<dbReference type="Pfam" id="PF04972">
    <property type="entry name" value="BON"/>
    <property type="match status" value="2"/>
</dbReference>
<dbReference type="SMART" id="SM00749">
    <property type="entry name" value="BON"/>
    <property type="match status" value="2"/>
</dbReference>
<name>A0A975U934_9VIBR</name>
<proteinExistence type="predicted"/>
<accession>A0A975U934</accession>
<keyword evidence="1" id="KW-0732">Signal</keyword>
<dbReference type="PANTHER" id="PTHR34606">
    <property type="entry name" value="BON DOMAIN-CONTAINING PROTEIN"/>
    <property type="match status" value="1"/>
</dbReference>